<dbReference type="Proteomes" id="UP001595632">
    <property type="component" value="Unassembled WGS sequence"/>
</dbReference>
<evidence type="ECO:0000313" key="5">
    <source>
        <dbReference type="Proteomes" id="UP001595632"/>
    </source>
</evidence>
<evidence type="ECO:0000313" key="4">
    <source>
        <dbReference type="EMBL" id="MFC3142119.1"/>
    </source>
</evidence>
<dbReference type="InterPro" id="IPR000182">
    <property type="entry name" value="GNAT_dom"/>
</dbReference>
<dbReference type="RefSeq" id="WP_275631644.1">
    <property type="nucleotide sequence ID" value="NZ_JARGYD010000002.1"/>
</dbReference>
<dbReference type="PANTHER" id="PTHR43877">
    <property type="entry name" value="AMINOALKYLPHOSPHONATE N-ACETYLTRANSFERASE-RELATED-RELATED"/>
    <property type="match status" value="1"/>
</dbReference>
<dbReference type="Gene3D" id="3.40.630.30">
    <property type="match status" value="1"/>
</dbReference>
<dbReference type="EMBL" id="JBHRTB010000010">
    <property type="protein sequence ID" value="MFC3142119.1"/>
    <property type="molecule type" value="Genomic_DNA"/>
</dbReference>
<dbReference type="EC" id="2.3.-.-" evidence="4"/>
<sequence>MIRIRPVEHGDLPKVREMIAALASHHGEGALVTVADLRRDLFGPTPWLKMLVAEDDGTCVGYAAMGRRAKLGDGLRGIEVEHLYVDADRRGRGLGRRMLAAVEASARRLGSSFVTIGTQAENAAARGAYVACGYEPLPHDPNRLRKRLA</sequence>
<proteinExistence type="predicted"/>
<dbReference type="InterPro" id="IPR050832">
    <property type="entry name" value="Bact_Acetyltransf"/>
</dbReference>
<dbReference type="Pfam" id="PF00583">
    <property type="entry name" value="Acetyltransf_1"/>
    <property type="match status" value="1"/>
</dbReference>
<dbReference type="InterPro" id="IPR016181">
    <property type="entry name" value="Acyl_CoA_acyltransferase"/>
</dbReference>
<evidence type="ECO:0000256" key="2">
    <source>
        <dbReference type="ARBA" id="ARBA00023315"/>
    </source>
</evidence>
<keyword evidence="1 4" id="KW-0808">Transferase</keyword>
<keyword evidence="5" id="KW-1185">Reference proteome</keyword>
<comment type="caution">
    <text evidence="4">The sequence shown here is derived from an EMBL/GenBank/DDBJ whole genome shotgun (WGS) entry which is preliminary data.</text>
</comment>
<evidence type="ECO:0000259" key="3">
    <source>
        <dbReference type="PROSITE" id="PS51186"/>
    </source>
</evidence>
<evidence type="ECO:0000256" key="1">
    <source>
        <dbReference type="ARBA" id="ARBA00022679"/>
    </source>
</evidence>
<keyword evidence="2 4" id="KW-0012">Acyltransferase</keyword>
<gene>
    <name evidence="4" type="ORF">ACFOGP_05330</name>
</gene>
<dbReference type="SUPFAM" id="SSF55729">
    <property type="entry name" value="Acyl-CoA N-acyltransferases (Nat)"/>
    <property type="match status" value="1"/>
</dbReference>
<organism evidence="4 5">
    <name type="scientific">Psychromarinibacter halotolerans</name>
    <dbReference type="NCBI Taxonomy" id="1775175"/>
    <lineage>
        <taxon>Bacteria</taxon>
        <taxon>Pseudomonadati</taxon>
        <taxon>Pseudomonadota</taxon>
        <taxon>Alphaproteobacteria</taxon>
        <taxon>Rhodobacterales</taxon>
        <taxon>Paracoccaceae</taxon>
        <taxon>Psychromarinibacter</taxon>
    </lineage>
</organism>
<accession>A0ABV7GPF3</accession>
<dbReference type="GO" id="GO:0016746">
    <property type="term" value="F:acyltransferase activity"/>
    <property type="evidence" value="ECO:0007669"/>
    <property type="project" value="UniProtKB-KW"/>
</dbReference>
<feature type="domain" description="N-acetyltransferase" evidence="3">
    <location>
        <begin position="2"/>
        <end position="149"/>
    </location>
</feature>
<dbReference type="PROSITE" id="PS51186">
    <property type="entry name" value="GNAT"/>
    <property type="match status" value="1"/>
</dbReference>
<protein>
    <submittedName>
        <fullName evidence="4">GNAT family N-acetyltransferase</fullName>
        <ecNumber evidence="4">2.3.-.-</ecNumber>
    </submittedName>
</protein>
<reference evidence="5" key="1">
    <citation type="journal article" date="2019" name="Int. J. Syst. Evol. Microbiol.">
        <title>The Global Catalogue of Microorganisms (GCM) 10K type strain sequencing project: providing services to taxonomists for standard genome sequencing and annotation.</title>
        <authorList>
            <consortium name="The Broad Institute Genomics Platform"/>
            <consortium name="The Broad Institute Genome Sequencing Center for Infectious Disease"/>
            <person name="Wu L."/>
            <person name="Ma J."/>
        </authorList>
    </citation>
    <scope>NUCLEOTIDE SEQUENCE [LARGE SCALE GENOMIC DNA]</scope>
    <source>
        <strain evidence="5">KCTC 52366</strain>
    </source>
</reference>
<name>A0ABV7GPF3_9RHOB</name>